<sequence length="127" mass="14988">MAVLFLVLFGDEIVGKMQFDALCRKAEFKLLVDEAELKDKKLIAYRTERIRMQHTWIPTWSIRYTYKDAVLEKTYFLSISYSVSRGWVADIVRLRSGYPLVFTNTFCDGSQYMELQKKYNFSVVDTK</sequence>
<organism evidence="1 2">
    <name type="scientific">Neisseria iguanae</name>
    <dbReference type="NCBI Taxonomy" id="90242"/>
    <lineage>
        <taxon>Bacteria</taxon>
        <taxon>Pseudomonadati</taxon>
        <taxon>Pseudomonadota</taxon>
        <taxon>Betaproteobacteria</taxon>
        <taxon>Neisseriales</taxon>
        <taxon>Neisseriaceae</taxon>
        <taxon>Neisseria</taxon>
    </lineage>
</organism>
<proteinExistence type="predicted"/>
<accession>A0A2P7TY84</accession>
<evidence type="ECO:0000313" key="1">
    <source>
        <dbReference type="EMBL" id="PSJ79679.1"/>
    </source>
</evidence>
<reference evidence="1 2" key="1">
    <citation type="submission" date="2018-03" db="EMBL/GenBank/DDBJ databases">
        <title>Neisseria weixii sp. nov., isolated from the intestinal contents of Tibetan Plateau pika (Ochotona curzoniae) in Yushu, Qinghai Province, China.</title>
        <authorList>
            <person name="Gui Z."/>
        </authorList>
    </citation>
    <scope>NUCLEOTIDE SEQUENCE [LARGE SCALE GENOMIC DNA]</scope>
    <source>
        <strain evidence="1 2">ATCC 51483</strain>
    </source>
</reference>
<evidence type="ECO:0000313" key="2">
    <source>
        <dbReference type="Proteomes" id="UP000241868"/>
    </source>
</evidence>
<name>A0A2P7TY84_9NEIS</name>
<gene>
    <name evidence="1" type="ORF">C7N83_10795</name>
</gene>
<protein>
    <submittedName>
        <fullName evidence="1">Uncharacterized protein</fullName>
    </submittedName>
</protein>
<dbReference type="AlphaFoldDB" id="A0A2P7TY84"/>
<dbReference type="EMBL" id="PXYY01000082">
    <property type="protein sequence ID" value="PSJ79679.1"/>
    <property type="molecule type" value="Genomic_DNA"/>
</dbReference>
<comment type="caution">
    <text evidence="1">The sequence shown here is derived from an EMBL/GenBank/DDBJ whole genome shotgun (WGS) entry which is preliminary data.</text>
</comment>
<dbReference type="Proteomes" id="UP000241868">
    <property type="component" value="Unassembled WGS sequence"/>
</dbReference>
<keyword evidence="2" id="KW-1185">Reference proteome</keyword>